<gene>
    <name evidence="1" type="ORF">Ttaiw_01118</name>
</gene>
<organism evidence="1 2">
    <name type="scientific">Tepidimonas taiwanensis</name>
    <dbReference type="NCBI Taxonomy" id="307486"/>
    <lineage>
        <taxon>Bacteria</taxon>
        <taxon>Pseudomonadati</taxon>
        <taxon>Pseudomonadota</taxon>
        <taxon>Betaproteobacteria</taxon>
        <taxon>Burkholderiales</taxon>
        <taxon>Tepidimonas</taxon>
    </lineage>
</organism>
<name>A0A554X9R4_9BURK</name>
<reference evidence="1 2" key="1">
    <citation type="submission" date="2019-07" db="EMBL/GenBank/DDBJ databases">
        <title>Tepidimonas taiwanensis I1-1 draft genome.</title>
        <authorList>
            <person name="Da Costa M.S."/>
            <person name="Froufe H.J.C."/>
            <person name="Egas C."/>
            <person name="Albuquerque L."/>
        </authorList>
    </citation>
    <scope>NUCLEOTIDE SEQUENCE [LARGE SCALE GENOMIC DNA]</scope>
    <source>
        <strain evidence="1 2">I1-1</strain>
    </source>
</reference>
<dbReference type="STRING" id="307486.GCA_000807215_01736"/>
<dbReference type="Gene3D" id="3.40.190.10">
    <property type="entry name" value="Periplasmic binding protein-like II"/>
    <property type="match status" value="2"/>
</dbReference>
<keyword evidence="2" id="KW-1185">Reference proteome</keyword>
<proteinExistence type="predicted"/>
<accession>A0A554X9R4</accession>
<sequence length="322" mass="34362">MAAAAAAALPPLYRRAQAAQPVWLSWPADTPWKTLAVRLALRLGYTAAEGLQVRAVRPGAAVAPGSGPRVHAGGIDFVLRQNLDGEAERAFWGLARTPQLGFALRHASNGADAGVAARLRDGRIGVAAHDPMAAYVASLVLLAHGVRPRPGQLVLWTDADEAQTALVQGDVDAVCVGDPLLTRWQQAGAIRVLSDTRYAAESQRLLGGPVVCACLSASARDIAEHGPTLRALVRAVQRAGRWLQTASAMDLVPYADLADLAGDPGMFVTVVTHTRESWMVDGSLDERSFHHVLRVLRTLSDSERYEALTPERLVATRWSASG</sequence>
<evidence type="ECO:0000313" key="1">
    <source>
        <dbReference type="EMBL" id="TSE32561.1"/>
    </source>
</evidence>
<evidence type="ECO:0000313" key="2">
    <source>
        <dbReference type="Proteomes" id="UP000317763"/>
    </source>
</evidence>
<protein>
    <submittedName>
        <fullName evidence="1">ABC transporter, substrate-binding protein, aliphatic sulfonates family</fullName>
    </submittedName>
</protein>
<comment type="caution">
    <text evidence="1">The sequence shown here is derived from an EMBL/GenBank/DDBJ whole genome shotgun (WGS) entry which is preliminary data.</text>
</comment>
<dbReference type="PANTHER" id="PTHR30024">
    <property type="entry name" value="ALIPHATIC SULFONATES-BINDING PROTEIN-RELATED"/>
    <property type="match status" value="1"/>
</dbReference>
<dbReference type="AlphaFoldDB" id="A0A554X9R4"/>
<dbReference type="SUPFAM" id="SSF53850">
    <property type="entry name" value="Periplasmic binding protein-like II"/>
    <property type="match status" value="1"/>
</dbReference>
<dbReference type="EMBL" id="VJOM01000009">
    <property type="protein sequence ID" value="TSE32561.1"/>
    <property type="molecule type" value="Genomic_DNA"/>
</dbReference>
<dbReference type="Proteomes" id="UP000317763">
    <property type="component" value="Unassembled WGS sequence"/>
</dbReference>